<dbReference type="RefSeq" id="WP_191303959.1">
    <property type="nucleotide sequence ID" value="NZ_BNAR01000015.1"/>
</dbReference>
<gene>
    <name evidence="1" type="ORF">GCM10017774_73190</name>
</gene>
<dbReference type="InterPro" id="IPR015315">
    <property type="entry name" value="DUF1963"/>
</dbReference>
<accession>A0ABQ3MZH9</accession>
<dbReference type="Proteomes" id="UP000605568">
    <property type="component" value="Unassembled WGS sequence"/>
</dbReference>
<reference evidence="2" key="1">
    <citation type="journal article" date="2019" name="Int. J. Syst. Evol. Microbiol.">
        <title>The Global Catalogue of Microorganisms (GCM) 10K type strain sequencing project: providing services to taxonomists for standard genome sequencing and annotation.</title>
        <authorList>
            <consortium name="The Broad Institute Genomics Platform"/>
            <consortium name="The Broad Institute Genome Sequencing Center for Infectious Disease"/>
            <person name="Wu L."/>
            <person name="Ma J."/>
        </authorList>
    </citation>
    <scope>NUCLEOTIDE SEQUENCE [LARGE SCALE GENOMIC DNA]</scope>
    <source>
        <strain evidence="2">CGMCC 4.7367</strain>
    </source>
</reference>
<comment type="caution">
    <text evidence="1">The sequence shown here is derived from an EMBL/GenBank/DDBJ whole genome shotgun (WGS) entry which is preliminary data.</text>
</comment>
<keyword evidence="2" id="KW-1185">Reference proteome</keyword>
<name>A0ABQ3MZH9_9PSEU</name>
<dbReference type="Gene3D" id="2.30.320.10">
    <property type="entry name" value="YwqG-like"/>
    <property type="match status" value="1"/>
</dbReference>
<evidence type="ECO:0000313" key="2">
    <source>
        <dbReference type="Proteomes" id="UP000605568"/>
    </source>
</evidence>
<sequence>MTFEFADRMTPFRDKAVERGIPEEDVDRWLTLTRPCATLTQKGEGPVVGRFGGPLLLPADVPDPAFPYVATIDLAALPADFTDLALPRDGQLLLFAFPEDEGDPVSMGSAIYVPAGTAVVERDLHAWNEWDIDDYETMFKEFPQGPVRAMADVSLPVHHAFQVRGERRAGPIPGHPRAEDLVDAWHDTREGINAEGSLQIGGYADEEAVYTDPLDHVVLRAVRSAEKGKWDGPVSDDVADWVLLADWYAGADVYGWESATVHWGIQREDLAAGRLDRAFAQVFYNP</sequence>
<dbReference type="EMBL" id="BNAR01000015">
    <property type="protein sequence ID" value="GHH55955.1"/>
    <property type="molecule type" value="Genomic_DNA"/>
</dbReference>
<protein>
    <recommendedName>
        <fullName evidence="3">DUF1963 domain-containing protein</fullName>
    </recommendedName>
</protein>
<organism evidence="1 2">
    <name type="scientific">Lentzea cavernae</name>
    <dbReference type="NCBI Taxonomy" id="2020703"/>
    <lineage>
        <taxon>Bacteria</taxon>
        <taxon>Bacillati</taxon>
        <taxon>Actinomycetota</taxon>
        <taxon>Actinomycetes</taxon>
        <taxon>Pseudonocardiales</taxon>
        <taxon>Pseudonocardiaceae</taxon>
        <taxon>Lentzea</taxon>
    </lineage>
</organism>
<evidence type="ECO:0008006" key="3">
    <source>
        <dbReference type="Google" id="ProtNLM"/>
    </source>
</evidence>
<evidence type="ECO:0000313" key="1">
    <source>
        <dbReference type="EMBL" id="GHH55955.1"/>
    </source>
</evidence>
<proteinExistence type="predicted"/>
<dbReference type="Pfam" id="PF09234">
    <property type="entry name" value="DUF1963"/>
    <property type="match status" value="1"/>
</dbReference>